<dbReference type="EMBL" id="UGYZ01000002">
    <property type="protein sequence ID" value="SUJ01817.1"/>
    <property type="molecule type" value="Genomic_DNA"/>
</dbReference>
<accession>A0A380BJ75</accession>
<gene>
    <name evidence="1" type="ORF">NCTC4822_01211</name>
</gene>
<evidence type="ECO:0000313" key="1">
    <source>
        <dbReference type="EMBL" id="SUJ01817.1"/>
    </source>
</evidence>
<dbReference type="Proteomes" id="UP000254519">
    <property type="component" value="Unassembled WGS sequence"/>
</dbReference>
<protein>
    <submittedName>
        <fullName evidence="1">Uncharacterized protein</fullName>
    </submittedName>
</protein>
<dbReference type="AlphaFoldDB" id="A0A380BJ75"/>
<reference evidence="1 2" key="1">
    <citation type="submission" date="2018-06" db="EMBL/GenBank/DDBJ databases">
        <authorList>
            <consortium name="Pathogen Informatics"/>
            <person name="Doyle S."/>
        </authorList>
    </citation>
    <scope>NUCLEOTIDE SEQUENCE [LARGE SCALE GENOMIC DNA]</scope>
    <source>
        <strain evidence="2">ATCC 11859 / DSM 33 / NCIB 8841 / NCTC 4822</strain>
    </source>
</reference>
<sequence length="46" mass="5452">MLGLNELRWQEIEPISISLSEIKPLFDRIDLMKIEEELERLNKGVL</sequence>
<proteinExistence type="predicted"/>
<evidence type="ECO:0000313" key="2">
    <source>
        <dbReference type="Proteomes" id="UP000254519"/>
    </source>
</evidence>
<organism evidence="1 2">
    <name type="scientific">Sporosarcina pasteurii</name>
    <name type="common">Bacillus pasteurii</name>
    <dbReference type="NCBI Taxonomy" id="1474"/>
    <lineage>
        <taxon>Bacteria</taxon>
        <taxon>Bacillati</taxon>
        <taxon>Bacillota</taxon>
        <taxon>Bacilli</taxon>
        <taxon>Bacillales</taxon>
        <taxon>Caryophanaceae</taxon>
        <taxon>Sporosarcina</taxon>
    </lineage>
</organism>
<keyword evidence="2" id="KW-1185">Reference proteome</keyword>
<dbReference type="RefSeq" id="WP_166739516.1">
    <property type="nucleotide sequence ID" value="NZ_CP038012.1"/>
</dbReference>
<name>A0A380BJ75_SPOPA</name>